<feature type="transmembrane region" description="Helical" evidence="2">
    <location>
        <begin position="50"/>
        <end position="72"/>
    </location>
</feature>
<evidence type="ECO:0008006" key="5">
    <source>
        <dbReference type="Google" id="ProtNLM"/>
    </source>
</evidence>
<keyword evidence="2" id="KW-0472">Membrane</keyword>
<accession>A0A1H0RY70</accession>
<feature type="transmembrane region" description="Helical" evidence="2">
    <location>
        <begin position="101"/>
        <end position="125"/>
    </location>
</feature>
<gene>
    <name evidence="3" type="ORF">SAMN04487788_3116</name>
</gene>
<dbReference type="RefSeq" id="WP_056228581.1">
    <property type="nucleotide sequence ID" value="NZ_FNJN01000007.1"/>
</dbReference>
<sequence>MSTTPPPPEPYQQPVTRGDSSGTTPSAQGAPAAPAYVPPTTSKPKGPKKLGLVAFVVSLIAVVGGSIIAFIAGMQSASLAPYADGGQQMEPNTLPPEVQQAAIVFGILTVVAFVVYAVFGLWGFIQGIVAAVKNRGRGWAIGAIALSLLGGIVVGSALAAGAAIGVSA</sequence>
<dbReference type="EMBL" id="FNJN01000007">
    <property type="protein sequence ID" value="SDP33878.1"/>
    <property type="molecule type" value="Genomic_DNA"/>
</dbReference>
<feature type="region of interest" description="Disordered" evidence="1">
    <location>
        <begin position="1"/>
        <end position="44"/>
    </location>
</feature>
<evidence type="ECO:0000313" key="3">
    <source>
        <dbReference type="EMBL" id="SDP33878.1"/>
    </source>
</evidence>
<dbReference type="Proteomes" id="UP000186456">
    <property type="component" value="Unassembled WGS sequence"/>
</dbReference>
<protein>
    <recommendedName>
        <fullName evidence="5">DUF4064 domain-containing protein</fullName>
    </recommendedName>
</protein>
<keyword evidence="2" id="KW-0812">Transmembrane</keyword>
<reference evidence="3 4" key="1">
    <citation type="submission" date="2016-10" db="EMBL/GenBank/DDBJ databases">
        <authorList>
            <person name="de Groot N.N."/>
        </authorList>
    </citation>
    <scope>NUCLEOTIDE SEQUENCE [LARGE SCALE GENOMIC DNA]</scope>
    <source>
        <strain evidence="3 4">StLB037</strain>
    </source>
</reference>
<proteinExistence type="predicted"/>
<dbReference type="AlphaFoldDB" id="A0A1H0RY70"/>
<evidence type="ECO:0000256" key="2">
    <source>
        <dbReference type="SAM" id="Phobius"/>
    </source>
</evidence>
<evidence type="ECO:0000256" key="1">
    <source>
        <dbReference type="SAM" id="MobiDB-lite"/>
    </source>
</evidence>
<feature type="compositionally biased region" description="Low complexity" evidence="1">
    <location>
        <begin position="23"/>
        <end position="44"/>
    </location>
</feature>
<name>A0A1H0RY70_MICTS</name>
<evidence type="ECO:0000313" key="4">
    <source>
        <dbReference type="Proteomes" id="UP000186456"/>
    </source>
</evidence>
<keyword evidence="2" id="KW-1133">Transmembrane helix</keyword>
<feature type="compositionally biased region" description="Pro residues" evidence="1">
    <location>
        <begin position="1"/>
        <end position="11"/>
    </location>
</feature>
<feature type="transmembrane region" description="Helical" evidence="2">
    <location>
        <begin position="137"/>
        <end position="164"/>
    </location>
</feature>
<organism evidence="3 4">
    <name type="scientific">Microbacterium testaceum (strain StLB037)</name>
    <dbReference type="NCBI Taxonomy" id="979556"/>
    <lineage>
        <taxon>Bacteria</taxon>
        <taxon>Bacillati</taxon>
        <taxon>Actinomycetota</taxon>
        <taxon>Actinomycetes</taxon>
        <taxon>Micrococcales</taxon>
        <taxon>Microbacteriaceae</taxon>
        <taxon>Microbacterium</taxon>
    </lineage>
</organism>